<evidence type="ECO:0000313" key="1">
    <source>
        <dbReference type="EMBL" id="KAJ4714930.1"/>
    </source>
</evidence>
<keyword evidence="2" id="KW-1185">Reference proteome</keyword>
<name>A0ACC1XXB9_MELAZ</name>
<sequence>MRKRSQSGAGGCHGTRGVCIDVGQNKVVDHISIVPIKILLNIVLLLSCRGTGRCFFFWSKTGTFPFTL</sequence>
<gene>
    <name evidence="1" type="ORF">OWV82_013343</name>
</gene>
<dbReference type="EMBL" id="CM051400">
    <property type="protein sequence ID" value="KAJ4714930.1"/>
    <property type="molecule type" value="Genomic_DNA"/>
</dbReference>
<evidence type="ECO:0000313" key="2">
    <source>
        <dbReference type="Proteomes" id="UP001164539"/>
    </source>
</evidence>
<dbReference type="Proteomes" id="UP001164539">
    <property type="component" value="Chromosome 7"/>
</dbReference>
<accession>A0ACC1XXB9</accession>
<proteinExistence type="predicted"/>
<organism evidence="1 2">
    <name type="scientific">Melia azedarach</name>
    <name type="common">Chinaberry tree</name>
    <dbReference type="NCBI Taxonomy" id="155640"/>
    <lineage>
        <taxon>Eukaryota</taxon>
        <taxon>Viridiplantae</taxon>
        <taxon>Streptophyta</taxon>
        <taxon>Embryophyta</taxon>
        <taxon>Tracheophyta</taxon>
        <taxon>Spermatophyta</taxon>
        <taxon>Magnoliopsida</taxon>
        <taxon>eudicotyledons</taxon>
        <taxon>Gunneridae</taxon>
        <taxon>Pentapetalae</taxon>
        <taxon>rosids</taxon>
        <taxon>malvids</taxon>
        <taxon>Sapindales</taxon>
        <taxon>Meliaceae</taxon>
        <taxon>Melia</taxon>
    </lineage>
</organism>
<protein>
    <submittedName>
        <fullName evidence="1">Uncharacterized protein</fullName>
    </submittedName>
</protein>
<reference evidence="1 2" key="1">
    <citation type="journal article" date="2023" name="Science">
        <title>Complex scaffold remodeling in plant triterpene biosynthesis.</title>
        <authorList>
            <person name="De La Pena R."/>
            <person name="Hodgson H."/>
            <person name="Liu J.C."/>
            <person name="Stephenson M.J."/>
            <person name="Martin A.C."/>
            <person name="Owen C."/>
            <person name="Harkess A."/>
            <person name="Leebens-Mack J."/>
            <person name="Jimenez L.E."/>
            <person name="Osbourn A."/>
            <person name="Sattely E.S."/>
        </authorList>
    </citation>
    <scope>NUCLEOTIDE SEQUENCE [LARGE SCALE GENOMIC DNA]</scope>
    <source>
        <strain evidence="2">cv. JPN11</strain>
        <tissue evidence="1">Leaf</tissue>
    </source>
</reference>
<comment type="caution">
    <text evidence="1">The sequence shown here is derived from an EMBL/GenBank/DDBJ whole genome shotgun (WGS) entry which is preliminary data.</text>
</comment>